<reference evidence="2 3" key="1">
    <citation type="submission" date="2017-05" db="EMBL/GenBank/DDBJ databases">
        <title>Complete and WGS of Bordetella genogroups.</title>
        <authorList>
            <person name="Spilker T."/>
            <person name="LiPuma J."/>
        </authorList>
    </citation>
    <scope>NUCLEOTIDE SEQUENCE [LARGE SCALE GENOMIC DNA]</scope>
    <source>
        <strain evidence="2 3">AU9919</strain>
    </source>
</reference>
<name>A0A261TVJ0_9BORD</name>
<dbReference type="EMBL" id="NEVQ01000019">
    <property type="protein sequence ID" value="OZI53162.1"/>
    <property type="molecule type" value="Genomic_DNA"/>
</dbReference>
<organism evidence="2 3">
    <name type="scientific">Bordetella genomosp. 4</name>
    <dbReference type="NCBI Taxonomy" id="463044"/>
    <lineage>
        <taxon>Bacteria</taxon>
        <taxon>Pseudomonadati</taxon>
        <taxon>Pseudomonadota</taxon>
        <taxon>Betaproteobacteria</taxon>
        <taxon>Burkholderiales</taxon>
        <taxon>Alcaligenaceae</taxon>
        <taxon>Bordetella</taxon>
    </lineage>
</organism>
<keyword evidence="1" id="KW-0812">Transmembrane</keyword>
<feature type="transmembrane region" description="Helical" evidence="1">
    <location>
        <begin position="52"/>
        <end position="74"/>
    </location>
</feature>
<protein>
    <submittedName>
        <fullName evidence="2">Uncharacterized protein</fullName>
    </submittedName>
</protein>
<proteinExistence type="predicted"/>
<accession>A0A261TVJ0</accession>
<evidence type="ECO:0000256" key="1">
    <source>
        <dbReference type="SAM" id="Phobius"/>
    </source>
</evidence>
<evidence type="ECO:0000313" key="3">
    <source>
        <dbReference type="Proteomes" id="UP000216885"/>
    </source>
</evidence>
<keyword evidence="1" id="KW-0472">Membrane</keyword>
<dbReference type="AlphaFoldDB" id="A0A261TVJ0"/>
<gene>
    <name evidence="2" type="ORF">CAL20_19390</name>
</gene>
<dbReference type="Proteomes" id="UP000216885">
    <property type="component" value="Unassembled WGS sequence"/>
</dbReference>
<sequence length="84" mass="8547">MVVGSAATAVAYSAASEVLESFQPKMMVAGAAFGWVFPIITDVHLVNPDEGVGTRVCVSGAVGAFTAMCGALALDEGSRAQRRA</sequence>
<comment type="caution">
    <text evidence="2">The sequence shown here is derived from an EMBL/GenBank/DDBJ whole genome shotgun (WGS) entry which is preliminary data.</text>
</comment>
<evidence type="ECO:0000313" key="2">
    <source>
        <dbReference type="EMBL" id="OZI53162.1"/>
    </source>
</evidence>
<keyword evidence="3" id="KW-1185">Reference proteome</keyword>
<keyword evidence="1" id="KW-1133">Transmembrane helix</keyword>